<dbReference type="OMA" id="VWFIDES"/>
<accession>A0A151ZHZ0</accession>
<dbReference type="InterPro" id="IPR008615">
    <property type="entry name" value="FNIP"/>
</dbReference>
<dbReference type="FunCoup" id="A0A151ZHZ0">
    <property type="interactions" value="901"/>
</dbReference>
<dbReference type="InterPro" id="IPR051251">
    <property type="entry name" value="STK_FNIP-Repeat"/>
</dbReference>
<comment type="caution">
    <text evidence="2">The sequence shown here is derived from an EMBL/GenBank/DDBJ whole genome shotgun (WGS) entry which is preliminary data.</text>
</comment>
<evidence type="ECO:0000256" key="1">
    <source>
        <dbReference type="ARBA" id="ARBA00022737"/>
    </source>
</evidence>
<dbReference type="Pfam" id="PF05725">
    <property type="entry name" value="FNIP"/>
    <property type="match status" value="5"/>
</dbReference>
<dbReference type="InParanoid" id="A0A151ZHZ0"/>
<evidence type="ECO:0000313" key="3">
    <source>
        <dbReference type="Proteomes" id="UP000076078"/>
    </source>
</evidence>
<organism evidence="2 3">
    <name type="scientific">Tieghemostelium lacteum</name>
    <name type="common">Slime mold</name>
    <name type="synonym">Dictyostelium lacteum</name>
    <dbReference type="NCBI Taxonomy" id="361077"/>
    <lineage>
        <taxon>Eukaryota</taxon>
        <taxon>Amoebozoa</taxon>
        <taxon>Evosea</taxon>
        <taxon>Eumycetozoa</taxon>
        <taxon>Dictyostelia</taxon>
        <taxon>Dictyosteliales</taxon>
        <taxon>Raperosteliaceae</taxon>
        <taxon>Tieghemostelium</taxon>
    </lineage>
</organism>
<reference evidence="2 3" key="1">
    <citation type="submission" date="2015-12" db="EMBL/GenBank/DDBJ databases">
        <title>Dictyostelia acquired genes for synthesis and detection of signals that induce cell-type specialization by lateral gene transfer from prokaryotes.</title>
        <authorList>
            <person name="Gloeckner G."/>
            <person name="Schaap P."/>
        </authorList>
    </citation>
    <scope>NUCLEOTIDE SEQUENCE [LARGE SCALE GENOMIC DNA]</scope>
    <source>
        <strain evidence="2 3">TK</strain>
    </source>
</reference>
<keyword evidence="1" id="KW-0677">Repeat</keyword>
<dbReference type="SUPFAM" id="SSF52058">
    <property type="entry name" value="L domain-like"/>
    <property type="match status" value="1"/>
</dbReference>
<dbReference type="PANTHER" id="PTHR32134">
    <property type="entry name" value="FNIP REPEAT-CONTAINING PROTEIN"/>
    <property type="match status" value="1"/>
</dbReference>
<keyword evidence="3" id="KW-1185">Reference proteome</keyword>
<dbReference type="EMBL" id="LODT01000025">
    <property type="protein sequence ID" value="KYQ93583.1"/>
    <property type="molecule type" value="Genomic_DNA"/>
</dbReference>
<protein>
    <submittedName>
        <fullName evidence="2">Uncharacterized protein</fullName>
    </submittedName>
</protein>
<proteinExistence type="predicted"/>
<gene>
    <name evidence="2" type="ORF">DLAC_04956</name>
</gene>
<sequence length="652" mass="74544">MIQLPVYVVKLIISNLSSNQEICNLISICKSYYAYRKNVTFLEFPLNYLYEIDCNEKKKLTPSGKPLLERLFGKLQKKSKEVEDRDNQSCEKLEFGWFLPLCFTKITVNQTLYVFFYDVVFANLKNLSIGTIEILSDSKENFVNPWFYPRQWTGITKMVLGGDIQGEKSPYYPRSTGKDWYSLDDTIQFPSTLISLFLGYNIRYRLKEGMLPSSLENLEILYDFCYLGFEWDKIIPSGLQHLRVGLLCCQIVPTITDNTQNQCVLPKSLKYLNLGSYNGPLVVGSIPDTVETLVLGDQITLDINVIPKSVKKLRLPEDCISLAYGILPETLEHLDAIGYTLNENDYLPPHLKSLRIYKFKDGIPTELPKHLKILELSQCNQPFEQGMLPNTLKTLIIYVWFIDESYKQKDIGYLPNGLEILRLLQFNLPISVGQLPSTIQFMELGNPGFRSTIENGSLPSSLTDLIIPGSVPIVRGLLSDLTNLVNLEITDRINRVFEPGSLPVSLKKLRIRDICEQEFEPGCLNEGLEVLQIDFGIFKFNLETILPKTSLKVLKLGYYFKDTIKPGDLPNTIKDLELGNLLIKEGSLHEGLEILRLGVRMNRQLTRKQLPSTLKKLYINTKTQKQIDDLKLPPTCKLYLYTNDPLNYGSYL</sequence>
<dbReference type="AlphaFoldDB" id="A0A151ZHZ0"/>
<dbReference type="Gene3D" id="3.80.10.10">
    <property type="entry name" value="Ribonuclease Inhibitor"/>
    <property type="match status" value="1"/>
</dbReference>
<dbReference type="Proteomes" id="UP000076078">
    <property type="component" value="Unassembled WGS sequence"/>
</dbReference>
<dbReference type="PANTHER" id="PTHR32134:SF180">
    <property type="entry name" value="FNIP REPEAT-CONTAINING PROTEIN"/>
    <property type="match status" value="1"/>
</dbReference>
<dbReference type="InterPro" id="IPR032675">
    <property type="entry name" value="LRR_dom_sf"/>
</dbReference>
<name>A0A151ZHZ0_TIELA</name>
<dbReference type="STRING" id="361077.A0A151ZHZ0"/>
<evidence type="ECO:0000313" key="2">
    <source>
        <dbReference type="EMBL" id="KYQ93583.1"/>
    </source>
</evidence>